<sequence length="159" mass="17354">MGVSGCGKSEVGQRLAAHLHLPLVEGDEFHPPGNIEKMRQGLALTDDDRAGWLARLRDELAARPTGAVLTCSALKRSYRGILRQADAHLLFVHLQLSQEASLQRVASRPGHFYPPSLVASQFEALEDPSCEPGVITVDATMPLDEVVQQAIQQCVIDYD</sequence>
<accession>A0A844B6I0</accession>
<keyword evidence="6 10" id="KW-0418">Kinase</keyword>
<evidence type="ECO:0000256" key="4">
    <source>
        <dbReference type="ARBA" id="ARBA00022679"/>
    </source>
</evidence>
<evidence type="ECO:0000313" key="11">
    <source>
        <dbReference type="EMBL" id="MRD47117.1"/>
    </source>
</evidence>
<comment type="pathway">
    <text evidence="1">Carbohydrate acid metabolism.</text>
</comment>
<dbReference type="PANTHER" id="PTHR43442:SF3">
    <property type="entry name" value="GLUCONOKINASE-RELATED"/>
    <property type="match status" value="1"/>
</dbReference>
<keyword evidence="4 10" id="KW-0808">Transferase</keyword>
<dbReference type="AlphaFoldDB" id="A0A844B6I0"/>
<dbReference type="SUPFAM" id="SSF52540">
    <property type="entry name" value="P-loop containing nucleoside triphosphate hydrolases"/>
    <property type="match status" value="1"/>
</dbReference>
<dbReference type="FunFam" id="3.40.50.300:FF:000522">
    <property type="entry name" value="Gluconokinase"/>
    <property type="match status" value="1"/>
</dbReference>
<dbReference type="OrthoDB" id="9795716at2"/>
<comment type="caution">
    <text evidence="11">The sequence shown here is derived from an EMBL/GenBank/DDBJ whole genome shotgun (WGS) entry which is preliminary data.</text>
</comment>
<dbReference type="PANTHER" id="PTHR43442">
    <property type="entry name" value="GLUCONOKINASE-RELATED"/>
    <property type="match status" value="1"/>
</dbReference>
<dbReference type="Proteomes" id="UP000487350">
    <property type="component" value="Unassembled WGS sequence"/>
</dbReference>
<dbReference type="Pfam" id="PF01202">
    <property type="entry name" value="SKI"/>
    <property type="match status" value="1"/>
</dbReference>
<evidence type="ECO:0000256" key="2">
    <source>
        <dbReference type="ARBA" id="ARBA00008420"/>
    </source>
</evidence>
<keyword evidence="7 10" id="KW-0067">ATP-binding</keyword>
<gene>
    <name evidence="11" type="ORF">GHT07_07490</name>
</gene>
<dbReference type="InterPro" id="IPR027417">
    <property type="entry name" value="P-loop_NTPase"/>
</dbReference>
<evidence type="ECO:0000256" key="6">
    <source>
        <dbReference type="ARBA" id="ARBA00022777"/>
    </source>
</evidence>
<evidence type="ECO:0000256" key="7">
    <source>
        <dbReference type="ARBA" id="ARBA00022840"/>
    </source>
</evidence>
<evidence type="ECO:0000313" key="12">
    <source>
        <dbReference type="Proteomes" id="UP000487350"/>
    </source>
</evidence>
<evidence type="ECO:0000256" key="3">
    <source>
        <dbReference type="ARBA" id="ARBA00012054"/>
    </source>
</evidence>
<dbReference type="NCBIfam" id="TIGR01313">
    <property type="entry name" value="therm_gnt_kin"/>
    <property type="match status" value="1"/>
</dbReference>
<dbReference type="GO" id="GO:0046316">
    <property type="term" value="F:gluconokinase activity"/>
    <property type="evidence" value="ECO:0007669"/>
    <property type="project" value="UniProtKB-EC"/>
</dbReference>
<dbReference type="InterPro" id="IPR031322">
    <property type="entry name" value="Shikimate/glucono_kinase"/>
</dbReference>
<keyword evidence="8" id="KW-0311">Gluconate utilization</keyword>
<evidence type="ECO:0000256" key="8">
    <source>
        <dbReference type="ARBA" id="ARBA00023064"/>
    </source>
</evidence>
<keyword evidence="12" id="KW-1185">Reference proteome</keyword>
<comment type="catalytic activity">
    <reaction evidence="9 10">
        <text>D-gluconate + ATP = 6-phospho-D-gluconate + ADP + H(+)</text>
        <dbReference type="Rhea" id="RHEA:19433"/>
        <dbReference type="ChEBI" id="CHEBI:15378"/>
        <dbReference type="ChEBI" id="CHEBI:18391"/>
        <dbReference type="ChEBI" id="CHEBI:30616"/>
        <dbReference type="ChEBI" id="CHEBI:58759"/>
        <dbReference type="ChEBI" id="CHEBI:456216"/>
        <dbReference type="EC" id="2.7.1.12"/>
    </reaction>
</comment>
<dbReference type="EC" id="2.7.1.12" evidence="3 10"/>
<dbReference type="GO" id="GO:0019521">
    <property type="term" value="P:D-gluconate metabolic process"/>
    <property type="evidence" value="ECO:0007669"/>
    <property type="project" value="UniProtKB-KW"/>
</dbReference>
<comment type="similarity">
    <text evidence="2 10">Belongs to the gluconokinase GntK/GntV family.</text>
</comment>
<dbReference type="InterPro" id="IPR006001">
    <property type="entry name" value="Therm_gnt_kin"/>
</dbReference>
<evidence type="ECO:0000256" key="10">
    <source>
        <dbReference type="RuleBase" id="RU363066"/>
    </source>
</evidence>
<keyword evidence="5 10" id="KW-0547">Nucleotide-binding</keyword>
<dbReference type="GO" id="GO:0005737">
    <property type="term" value="C:cytoplasm"/>
    <property type="evidence" value="ECO:0007669"/>
    <property type="project" value="TreeGrafter"/>
</dbReference>
<dbReference type="GO" id="GO:0005524">
    <property type="term" value="F:ATP binding"/>
    <property type="evidence" value="ECO:0007669"/>
    <property type="project" value="UniProtKB-KW"/>
</dbReference>
<proteinExistence type="inferred from homology"/>
<dbReference type="CDD" id="cd02021">
    <property type="entry name" value="GntK"/>
    <property type="match status" value="1"/>
</dbReference>
<evidence type="ECO:0000256" key="9">
    <source>
        <dbReference type="ARBA" id="ARBA00048090"/>
    </source>
</evidence>
<evidence type="ECO:0000256" key="1">
    <source>
        <dbReference type="ARBA" id="ARBA00004761"/>
    </source>
</evidence>
<dbReference type="Gene3D" id="3.40.50.300">
    <property type="entry name" value="P-loop containing nucleotide triphosphate hydrolases"/>
    <property type="match status" value="1"/>
</dbReference>
<evidence type="ECO:0000256" key="5">
    <source>
        <dbReference type="ARBA" id="ARBA00022741"/>
    </source>
</evidence>
<protein>
    <recommendedName>
        <fullName evidence="3 10">Gluconokinase</fullName>
        <ecNumber evidence="3 10">2.7.1.12</ecNumber>
    </recommendedName>
</protein>
<reference evidence="11 12" key="1">
    <citation type="submission" date="2019-11" db="EMBL/GenBank/DDBJ databases">
        <title>Caenimonas koreensis gen. nov., sp. nov., isolated from activated sludge.</title>
        <authorList>
            <person name="Seung H.R."/>
        </authorList>
    </citation>
    <scope>NUCLEOTIDE SEQUENCE [LARGE SCALE GENOMIC DNA]</scope>
    <source>
        <strain evidence="11 12">EMB320</strain>
    </source>
</reference>
<name>A0A844B6I0_9BURK</name>
<dbReference type="EMBL" id="WJBU01000006">
    <property type="protein sequence ID" value="MRD47117.1"/>
    <property type="molecule type" value="Genomic_DNA"/>
</dbReference>
<organism evidence="11 12">
    <name type="scientific">Caenimonas koreensis DSM 17982</name>
    <dbReference type="NCBI Taxonomy" id="1121255"/>
    <lineage>
        <taxon>Bacteria</taxon>
        <taxon>Pseudomonadati</taxon>
        <taxon>Pseudomonadota</taxon>
        <taxon>Betaproteobacteria</taxon>
        <taxon>Burkholderiales</taxon>
        <taxon>Comamonadaceae</taxon>
        <taxon>Caenimonas</taxon>
    </lineage>
</organism>